<protein>
    <submittedName>
        <fullName evidence="2">Prepilin-type N-terminal cleavage/methylation domain-containing protein</fullName>
    </submittedName>
</protein>
<keyword evidence="1" id="KW-0812">Transmembrane</keyword>
<name>A0A7X3KB33_9BURK</name>
<keyword evidence="3" id="KW-1185">Reference proteome</keyword>
<dbReference type="NCBIfam" id="TIGR02532">
    <property type="entry name" value="IV_pilin_GFxxxE"/>
    <property type="match status" value="1"/>
</dbReference>
<dbReference type="EMBL" id="WSES01000010">
    <property type="protein sequence ID" value="MVW63995.1"/>
    <property type="molecule type" value="Genomic_DNA"/>
</dbReference>
<keyword evidence="1" id="KW-0472">Membrane</keyword>
<sequence length="185" mass="19280">MYRHQNGIHAPTAGRTRGFTLIELIVVIVILGVLSAVALPKFADLGGDSRKASIQALTGSVNTGIKLVKSLTAIRGAGTPLAIANLTNVDMDGTNIRVWSGYPDRWCDGIGSVVQGLTVPANGCYLSSAAVEADGYTFYGYGNNKIPNGDAGWRIESAPNPTQCSVQYSYDGTGVPTVKANTGGC</sequence>
<organism evidence="2 3">
    <name type="scientific">Massilia cellulosiltytica</name>
    <dbReference type="NCBI Taxonomy" id="2683234"/>
    <lineage>
        <taxon>Bacteria</taxon>
        <taxon>Pseudomonadati</taxon>
        <taxon>Pseudomonadota</taxon>
        <taxon>Betaproteobacteria</taxon>
        <taxon>Burkholderiales</taxon>
        <taxon>Oxalobacteraceae</taxon>
        <taxon>Telluria group</taxon>
        <taxon>Massilia</taxon>
    </lineage>
</organism>
<dbReference type="Pfam" id="PF07963">
    <property type="entry name" value="N_methyl"/>
    <property type="match status" value="1"/>
</dbReference>
<evidence type="ECO:0000313" key="3">
    <source>
        <dbReference type="Proteomes" id="UP000443353"/>
    </source>
</evidence>
<evidence type="ECO:0000256" key="1">
    <source>
        <dbReference type="SAM" id="Phobius"/>
    </source>
</evidence>
<dbReference type="SUPFAM" id="SSF54523">
    <property type="entry name" value="Pili subunits"/>
    <property type="match status" value="1"/>
</dbReference>
<feature type="transmembrane region" description="Helical" evidence="1">
    <location>
        <begin position="21"/>
        <end position="43"/>
    </location>
</feature>
<dbReference type="PROSITE" id="PS00409">
    <property type="entry name" value="PROKAR_NTER_METHYL"/>
    <property type="match status" value="1"/>
</dbReference>
<reference evidence="2 3" key="1">
    <citation type="submission" date="2019-12" db="EMBL/GenBank/DDBJ databases">
        <authorList>
            <person name="Li C."/>
            <person name="Zhao J."/>
        </authorList>
    </citation>
    <scope>NUCLEOTIDE SEQUENCE [LARGE SCALE GENOMIC DNA]</scope>
    <source>
        <strain evidence="2 3">NEAU-DD11</strain>
    </source>
</reference>
<dbReference type="RefSeq" id="WP_160410603.1">
    <property type="nucleotide sequence ID" value="NZ_WSES01000010.1"/>
</dbReference>
<gene>
    <name evidence="2" type="ORF">GPY61_29105</name>
</gene>
<comment type="caution">
    <text evidence="2">The sequence shown here is derived from an EMBL/GenBank/DDBJ whole genome shotgun (WGS) entry which is preliminary data.</text>
</comment>
<evidence type="ECO:0000313" key="2">
    <source>
        <dbReference type="EMBL" id="MVW63995.1"/>
    </source>
</evidence>
<dbReference type="Proteomes" id="UP000443353">
    <property type="component" value="Unassembled WGS sequence"/>
</dbReference>
<dbReference type="Gene3D" id="3.30.700.10">
    <property type="entry name" value="Glycoprotein, Type 4 Pilin"/>
    <property type="match status" value="1"/>
</dbReference>
<dbReference type="AlphaFoldDB" id="A0A7X3KB33"/>
<proteinExistence type="predicted"/>
<dbReference type="InterPro" id="IPR045584">
    <property type="entry name" value="Pilin-like"/>
</dbReference>
<accession>A0A7X3KB33</accession>
<keyword evidence="1" id="KW-1133">Transmembrane helix</keyword>
<dbReference type="InterPro" id="IPR012902">
    <property type="entry name" value="N_methyl_site"/>
</dbReference>